<dbReference type="GeneID" id="61250255"/>
<dbReference type="InterPro" id="IPR005234">
    <property type="entry name" value="ScpB_csome_segregation"/>
</dbReference>
<dbReference type="PIRSF" id="PIRSF019345">
    <property type="entry name" value="ScpB"/>
    <property type="match status" value="1"/>
</dbReference>
<evidence type="ECO:0000256" key="3">
    <source>
        <dbReference type="ARBA" id="ARBA00022829"/>
    </source>
</evidence>
<dbReference type="InterPro" id="IPR036388">
    <property type="entry name" value="WH-like_DNA-bd_sf"/>
</dbReference>
<keyword evidence="4" id="KW-0131">Cell cycle</keyword>
<dbReference type="SUPFAM" id="SSF46785">
    <property type="entry name" value="Winged helix' DNA-binding domain"/>
    <property type="match status" value="2"/>
</dbReference>
<dbReference type="Pfam" id="PF04079">
    <property type="entry name" value="SMC_ScpB"/>
    <property type="match status" value="1"/>
</dbReference>
<dbReference type="PANTHER" id="PTHR34298">
    <property type="entry name" value="SEGREGATION AND CONDENSATION PROTEIN B"/>
    <property type="match status" value="1"/>
</dbReference>
<gene>
    <name evidence="5" type="ORF">IV52_GL000375</name>
</gene>
<evidence type="ECO:0000313" key="5">
    <source>
        <dbReference type="EMBL" id="KRN78971.1"/>
    </source>
</evidence>
<protein>
    <submittedName>
        <fullName evidence="5">Segregation and condensation protein B</fullName>
    </submittedName>
</protein>
<comment type="caution">
    <text evidence="5">The sequence shown here is derived from an EMBL/GenBank/DDBJ whole genome shotgun (WGS) entry which is preliminary data.</text>
</comment>
<proteinExistence type="predicted"/>
<dbReference type="STRING" id="53444.AYR59_05320"/>
<dbReference type="NCBIfam" id="TIGR00281">
    <property type="entry name" value="SMC-Scp complex subunit ScpB"/>
    <property type="match status" value="1"/>
</dbReference>
<dbReference type="GO" id="GO:0051301">
    <property type="term" value="P:cell division"/>
    <property type="evidence" value="ECO:0007669"/>
    <property type="project" value="UniProtKB-KW"/>
</dbReference>
<sequence length="181" mass="20135">MTLRNKIEALIYISGDQGITIKKLKELTNASSAAIRENIVNLTLNYEKSDSALCISQNGDIVQMMAKTEFDTLIQKYTKSNDSLLTQSALETLTIVAYKQPVTRIEVDEVRGINSSVSLRNLLNFGLIKIKGKTDDPGNPSLYATTDLFLKAFGLKNISELPILPEDDEIVSENNNEMFDK</sequence>
<organism evidence="5 6">
    <name type="scientific">Fructilactobacillus lindneri DSM 20690 = JCM 11027</name>
    <dbReference type="NCBI Taxonomy" id="1122148"/>
    <lineage>
        <taxon>Bacteria</taxon>
        <taxon>Bacillati</taxon>
        <taxon>Bacillota</taxon>
        <taxon>Bacilli</taxon>
        <taxon>Lactobacillales</taxon>
        <taxon>Lactobacillaceae</taxon>
        <taxon>Fructilactobacillus</taxon>
    </lineage>
</organism>
<dbReference type="Gene3D" id="1.10.10.10">
    <property type="entry name" value="Winged helix-like DNA-binding domain superfamily/Winged helix DNA-binding domain"/>
    <property type="match status" value="2"/>
</dbReference>
<dbReference type="PATRIC" id="fig|1122148.6.peg.394"/>
<accession>A0A0R2JP82</accession>
<keyword evidence="6" id="KW-1185">Reference proteome</keyword>
<reference evidence="5 6" key="1">
    <citation type="journal article" date="2015" name="Genome Announc.">
        <title>Expanding the biotechnology potential of lactobacilli through comparative genomics of 213 strains and associated genera.</title>
        <authorList>
            <person name="Sun Z."/>
            <person name="Harris H.M."/>
            <person name="McCann A."/>
            <person name="Guo C."/>
            <person name="Argimon S."/>
            <person name="Zhang W."/>
            <person name="Yang X."/>
            <person name="Jeffery I.B."/>
            <person name="Cooney J.C."/>
            <person name="Kagawa T.F."/>
            <person name="Liu W."/>
            <person name="Song Y."/>
            <person name="Salvetti E."/>
            <person name="Wrobel A."/>
            <person name="Rasinkangas P."/>
            <person name="Parkhill J."/>
            <person name="Rea M.C."/>
            <person name="O'Sullivan O."/>
            <person name="Ritari J."/>
            <person name="Douillard F.P."/>
            <person name="Paul Ross R."/>
            <person name="Yang R."/>
            <person name="Briner A.E."/>
            <person name="Felis G.E."/>
            <person name="de Vos W.M."/>
            <person name="Barrangou R."/>
            <person name="Klaenhammer T.R."/>
            <person name="Caufield P.W."/>
            <person name="Cui Y."/>
            <person name="Zhang H."/>
            <person name="O'Toole P.W."/>
        </authorList>
    </citation>
    <scope>NUCLEOTIDE SEQUENCE [LARGE SCALE GENOMIC DNA]</scope>
    <source>
        <strain evidence="5 6">DSM 20690</strain>
    </source>
</reference>
<evidence type="ECO:0000313" key="6">
    <source>
        <dbReference type="Proteomes" id="UP000051565"/>
    </source>
</evidence>
<evidence type="ECO:0000256" key="2">
    <source>
        <dbReference type="ARBA" id="ARBA00022618"/>
    </source>
</evidence>
<keyword evidence="2" id="KW-0132">Cell division</keyword>
<dbReference type="GO" id="GO:0051304">
    <property type="term" value="P:chromosome separation"/>
    <property type="evidence" value="ECO:0007669"/>
    <property type="project" value="InterPro"/>
</dbReference>
<dbReference type="OrthoDB" id="9806226at2"/>
<dbReference type="AlphaFoldDB" id="A0A0R2JP82"/>
<name>A0A0R2JP82_9LACO</name>
<dbReference type="RefSeq" id="WP_054646155.1">
    <property type="nucleotide sequence ID" value="NZ_FUXS01000001.1"/>
</dbReference>
<dbReference type="Proteomes" id="UP000051565">
    <property type="component" value="Unassembled WGS sequence"/>
</dbReference>
<evidence type="ECO:0000256" key="1">
    <source>
        <dbReference type="ARBA" id="ARBA00022490"/>
    </source>
</evidence>
<dbReference type="EMBL" id="JQBT01000032">
    <property type="protein sequence ID" value="KRN78971.1"/>
    <property type="molecule type" value="Genomic_DNA"/>
</dbReference>
<dbReference type="PANTHER" id="PTHR34298:SF2">
    <property type="entry name" value="SEGREGATION AND CONDENSATION PROTEIN B"/>
    <property type="match status" value="1"/>
</dbReference>
<keyword evidence="1" id="KW-0963">Cytoplasm</keyword>
<dbReference type="InterPro" id="IPR036390">
    <property type="entry name" value="WH_DNA-bd_sf"/>
</dbReference>
<keyword evidence="3" id="KW-0159">Chromosome partition</keyword>
<evidence type="ECO:0000256" key="4">
    <source>
        <dbReference type="ARBA" id="ARBA00023306"/>
    </source>
</evidence>